<name>A0A8J6HJ91_TENMO</name>
<reference evidence="2" key="2">
    <citation type="submission" date="2021-08" db="EMBL/GenBank/DDBJ databases">
        <authorList>
            <person name="Eriksson T."/>
        </authorList>
    </citation>
    <scope>NUCLEOTIDE SEQUENCE</scope>
    <source>
        <strain evidence="2">Stoneville</strain>
        <tissue evidence="2">Whole head</tissue>
    </source>
</reference>
<feature type="compositionally biased region" description="Basic and acidic residues" evidence="1">
    <location>
        <begin position="113"/>
        <end position="126"/>
    </location>
</feature>
<protein>
    <submittedName>
        <fullName evidence="2">Uncharacterized protein</fullName>
    </submittedName>
</protein>
<dbReference type="AlphaFoldDB" id="A0A8J6HJ91"/>
<gene>
    <name evidence="2" type="ORF">GEV33_007136</name>
</gene>
<feature type="region of interest" description="Disordered" evidence="1">
    <location>
        <begin position="112"/>
        <end position="170"/>
    </location>
</feature>
<evidence type="ECO:0000313" key="2">
    <source>
        <dbReference type="EMBL" id="KAH0815655.1"/>
    </source>
</evidence>
<dbReference type="Proteomes" id="UP000719412">
    <property type="component" value="Unassembled WGS sequence"/>
</dbReference>
<reference evidence="2" key="1">
    <citation type="journal article" date="2020" name="J Insects Food Feed">
        <title>The yellow mealworm (Tenebrio molitor) genome: a resource for the emerging insects as food and feed industry.</title>
        <authorList>
            <person name="Eriksson T."/>
            <person name="Andere A."/>
            <person name="Kelstrup H."/>
            <person name="Emery V."/>
            <person name="Picard C."/>
        </authorList>
    </citation>
    <scope>NUCLEOTIDE SEQUENCE</scope>
    <source>
        <strain evidence="2">Stoneville</strain>
        <tissue evidence="2">Whole head</tissue>
    </source>
</reference>
<accession>A0A8J6HJ91</accession>
<comment type="caution">
    <text evidence="2">The sequence shown here is derived from an EMBL/GenBank/DDBJ whole genome shotgun (WGS) entry which is preliminary data.</text>
</comment>
<proteinExistence type="predicted"/>
<sequence>MIRILENSNEWIKFPSTNDSINEAKQQWQERTFQNGLTAPDFRYRPRQFGERRGKYIKVEQTPFKRFSTSSGQRLRPIRVVRQELANPWRRTESAGKPGLISPHCWAGVIPKDPTREQDLTPDRPWLRNPSPGATSYLEGSRGGRTPRTFRGYGRRDRPAAEEGLGGPSSSSLFQGLFLDFKPQARLSLYIDDSVSPAAASRLDFN</sequence>
<organism evidence="2 3">
    <name type="scientific">Tenebrio molitor</name>
    <name type="common">Yellow mealworm beetle</name>
    <dbReference type="NCBI Taxonomy" id="7067"/>
    <lineage>
        <taxon>Eukaryota</taxon>
        <taxon>Metazoa</taxon>
        <taxon>Ecdysozoa</taxon>
        <taxon>Arthropoda</taxon>
        <taxon>Hexapoda</taxon>
        <taxon>Insecta</taxon>
        <taxon>Pterygota</taxon>
        <taxon>Neoptera</taxon>
        <taxon>Endopterygota</taxon>
        <taxon>Coleoptera</taxon>
        <taxon>Polyphaga</taxon>
        <taxon>Cucujiformia</taxon>
        <taxon>Tenebrionidae</taxon>
        <taxon>Tenebrio</taxon>
    </lineage>
</organism>
<evidence type="ECO:0000313" key="3">
    <source>
        <dbReference type="Proteomes" id="UP000719412"/>
    </source>
</evidence>
<dbReference type="EMBL" id="JABDTM020022799">
    <property type="protein sequence ID" value="KAH0815655.1"/>
    <property type="molecule type" value="Genomic_DNA"/>
</dbReference>
<evidence type="ECO:0000256" key="1">
    <source>
        <dbReference type="SAM" id="MobiDB-lite"/>
    </source>
</evidence>
<keyword evidence="3" id="KW-1185">Reference proteome</keyword>